<dbReference type="Proteomes" id="UP000727907">
    <property type="component" value="Unassembled WGS sequence"/>
</dbReference>
<dbReference type="RefSeq" id="WP_216965513.1">
    <property type="nucleotide sequence ID" value="NZ_JAHOPB010000002.1"/>
</dbReference>
<gene>
    <name evidence="2" type="ORF">KQ910_22690</name>
</gene>
<accession>A0ABS6IPQ4</accession>
<evidence type="ECO:0000313" key="3">
    <source>
        <dbReference type="Proteomes" id="UP000727907"/>
    </source>
</evidence>
<proteinExistence type="predicted"/>
<evidence type="ECO:0000313" key="2">
    <source>
        <dbReference type="EMBL" id="MBU8876599.1"/>
    </source>
</evidence>
<dbReference type="PANTHER" id="PTHR35561">
    <property type="entry name" value="RNA 2',3'-CYCLIC PHOSPHODIESTERASE"/>
    <property type="match status" value="1"/>
</dbReference>
<dbReference type="Pfam" id="PF13563">
    <property type="entry name" value="2_5_RNA_ligase2"/>
    <property type="match status" value="1"/>
</dbReference>
<keyword evidence="3" id="KW-1185">Reference proteome</keyword>
<dbReference type="InterPro" id="IPR004175">
    <property type="entry name" value="RNA_CPDase"/>
</dbReference>
<protein>
    <submittedName>
        <fullName evidence="2">2'-5' RNA ligase family protein</fullName>
    </submittedName>
</protein>
<name>A0ABS6IPQ4_9HYPH</name>
<evidence type="ECO:0000256" key="1">
    <source>
        <dbReference type="ARBA" id="ARBA00022801"/>
    </source>
</evidence>
<dbReference type="GO" id="GO:0016874">
    <property type="term" value="F:ligase activity"/>
    <property type="evidence" value="ECO:0007669"/>
    <property type="project" value="UniProtKB-KW"/>
</dbReference>
<comment type="caution">
    <text evidence="2">The sequence shown here is derived from an EMBL/GenBank/DDBJ whole genome shotgun (WGS) entry which is preliminary data.</text>
</comment>
<dbReference type="EMBL" id="JAHOPB010000002">
    <property type="protein sequence ID" value="MBU8876599.1"/>
    <property type="molecule type" value="Genomic_DNA"/>
</dbReference>
<organism evidence="2 3">
    <name type="scientific">Reyranella humidisoli</name>
    <dbReference type="NCBI Taxonomy" id="2849149"/>
    <lineage>
        <taxon>Bacteria</taxon>
        <taxon>Pseudomonadati</taxon>
        <taxon>Pseudomonadota</taxon>
        <taxon>Alphaproteobacteria</taxon>
        <taxon>Hyphomicrobiales</taxon>
        <taxon>Reyranellaceae</taxon>
        <taxon>Reyranella</taxon>
    </lineage>
</organism>
<sequence>MAVFSGATIEGFAGRQALAPRSEQGLSRLAVDRLRRRHVGLRRTGPRFTDRLFFAVLPDAETAERIAERAAASRARHGLTGRLLKTGHFHVTLSTVHEGHGLPDADEIEGWMARAGGISMPSFRVGLDRLMSFANGALVLTGDDSTVGMEVLQQRLCDSLDDTPRPARRYTPHVTLLYDGRHIEAEPVEPIAWTVREVVLVHSLIGQTTLRHIARIPLS</sequence>
<keyword evidence="2" id="KW-0436">Ligase</keyword>
<keyword evidence="1" id="KW-0378">Hydrolase</keyword>
<reference evidence="2 3" key="1">
    <citation type="submission" date="2021-06" db="EMBL/GenBank/DDBJ databases">
        <authorList>
            <person name="Lee D.H."/>
        </authorList>
    </citation>
    <scope>NUCLEOTIDE SEQUENCE [LARGE SCALE GENOMIC DNA]</scope>
    <source>
        <strain evidence="2 3">MMS21-HV4-11</strain>
    </source>
</reference>
<dbReference type="PANTHER" id="PTHR35561:SF1">
    <property type="entry name" value="RNA 2',3'-CYCLIC PHOSPHODIESTERASE"/>
    <property type="match status" value="1"/>
</dbReference>